<dbReference type="InterPro" id="IPR045351">
    <property type="entry name" value="DUF6531"/>
</dbReference>
<dbReference type="RefSeq" id="WP_345439120.1">
    <property type="nucleotide sequence ID" value="NZ_BAABHK010000016.1"/>
</dbReference>
<dbReference type="Pfam" id="PF05593">
    <property type="entry name" value="RHS_repeat"/>
    <property type="match status" value="5"/>
</dbReference>
<organism evidence="2 3">
    <name type="scientific">Actinoallomurus vinaceus</name>
    <dbReference type="NCBI Taxonomy" id="1080074"/>
    <lineage>
        <taxon>Bacteria</taxon>
        <taxon>Bacillati</taxon>
        <taxon>Actinomycetota</taxon>
        <taxon>Actinomycetes</taxon>
        <taxon>Streptosporangiales</taxon>
        <taxon>Thermomonosporaceae</taxon>
        <taxon>Actinoallomurus</taxon>
    </lineage>
</organism>
<dbReference type="EMBL" id="BAABHK010000016">
    <property type="protein sequence ID" value="GAA4636126.1"/>
    <property type="molecule type" value="Genomic_DNA"/>
</dbReference>
<dbReference type="InterPro" id="IPR006530">
    <property type="entry name" value="YD"/>
</dbReference>
<evidence type="ECO:0000313" key="3">
    <source>
        <dbReference type="Proteomes" id="UP001501442"/>
    </source>
</evidence>
<dbReference type="InterPro" id="IPR031325">
    <property type="entry name" value="RHS_repeat"/>
</dbReference>
<dbReference type="InterPro" id="IPR050708">
    <property type="entry name" value="T6SS_VgrG/RHS"/>
</dbReference>
<dbReference type="PANTHER" id="PTHR32305">
    <property type="match status" value="1"/>
</dbReference>
<dbReference type="NCBIfam" id="TIGR01643">
    <property type="entry name" value="YD_repeat_2x"/>
    <property type="match status" value="11"/>
</dbReference>
<gene>
    <name evidence="2" type="ORF">GCM10023196_084690</name>
</gene>
<protein>
    <recommendedName>
        <fullName evidence="1">DUF6531 domain-containing protein</fullName>
    </recommendedName>
</protein>
<dbReference type="Proteomes" id="UP001501442">
    <property type="component" value="Unassembled WGS sequence"/>
</dbReference>
<dbReference type="NCBIfam" id="TIGR03696">
    <property type="entry name" value="Rhs_assc_core"/>
    <property type="match status" value="1"/>
</dbReference>
<name>A0ABP8UN39_9ACTN</name>
<dbReference type="Pfam" id="PF20148">
    <property type="entry name" value="DUF6531"/>
    <property type="match status" value="1"/>
</dbReference>
<evidence type="ECO:0000313" key="2">
    <source>
        <dbReference type="EMBL" id="GAA4636126.1"/>
    </source>
</evidence>
<accession>A0ABP8UN39</accession>
<evidence type="ECO:0000259" key="1">
    <source>
        <dbReference type="Pfam" id="PF20148"/>
    </source>
</evidence>
<dbReference type="Gene3D" id="2.180.10.10">
    <property type="entry name" value="RHS repeat-associated core"/>
    <property type="match status" value="2"/>
</dbReference>
<keyword evidence="3" id="KW-1185">Reference proteome</keyword>
<proteinExistence type="predicted"/>
<comment type="caution">
    <text evidence="2">The sequence shown here is derived from an EMBL/GenBank/DDBJ whole genome shotgun (WGS) entry which is preliminary data.</text>
</comment>
<sequence length="1188" mass="131763">MPGGRFGLFEPVLRWMRTVPEGVARQSRKVLPKLRGLRTGVTNARAKAWRYVSRPTTRDPIDVASGEVVLRQVDIDLPGSLPLVLERTHVSSYREGALFGASWASTLDQRVEVDGSGVVFAAADGMILIYPPATVPGVAVWPEEGPRWPLVLTEDGGYEVNDPQLRRTLHFPPGSADTFRLGAISDRNGRRIDLLYGDDDNQGSAPREIRHSGGYRIGVESDDAGRVTAFRLLTDDGAVPLARFGYESGRLACVADASDRLLRFEYDAEERLTGWVDRNGGWYRYVYDEHGRGVHGYGADGYLDVRLAYGDGFTVVTDSLGNQTRFHLNERGQVVAKTDPLGHVTRSEWDRYDRLLARTDPLGGLARYAYDTMGNLTEVVRPDGARFTAAYNALGLPTEVTGPEGEIWRQAYDECGNLTVSVDPLNATTSYRYDERGHLSGVTDPLGAVTRLMTDAAGLPVAVTDPAGGTTRYTRDPFGRVSEVADPVGGITRYRYTPEGRLATRSLPDGATERWLYDGEGNLVAHADAAGHTTRFEVTRFDVRSARTGPDGARTEFTYDTELRLTAVTDPRGLVWRYEYDAAGHLIRETDFGGRTLTYVYDACGWLSERVNGLGETTRLTRDRLGNVTEVRTGAEVTTFAYDRAGRLVHAVNADADLRFERDVCGRVTAETCNGRTVSSLYDAAGHRVWRRTPAGAEAAWRYDSAGRPAVLETAGRTLRFDHDAAGREVRRWIGETVVLDQQWDSGHRMSGQTLWGDRATGRPLVDRGYAYRADGLVRAISDDTFGTRDLTLDANGRVTAVQAPAWSERYAYDRAGDLVYATWPGTASAEATGEREYAGTLLHRAGEVRYEHDAQGRVVSSGGSGTWRYSWDGQDRLAAVTTPFGHRWRYRYDPLGRRIAKQRLDSGGEVAEQTDFTWDGAVLAEQSEAVRADSRIVRRSLTWDCVPGDLRPLTQVERQIPGAGQEFHAVITDLTGAPDAMVDTTGNITWRSGATLWGVRPPDPAGRTSCPLRFPGQYHDAETDTLYNYRRYYDPATARYRSPDPLGLVPGPNPYAYTRHPLMFSDPFGLAAYTTMYRTSPKARGEDELKHGLNPDHFPRTPDGSLDGAAHFGNEKVAVDWARMHPDTHGTGFRVDVPDSWLRPRVDSGEIEVWEGFTEEHLEYVIPKELFGEFNAFQRHPWNGQVS</sequence>
<dbReference type="PANTHER" id="PTHR32305:SF15">
    <property type="entry name" value="PROTEIN RHSA-RELATED"/>
    <property type="match status" value="1"/>
</dbReference>
<dbReference type="InterPro" id="IPR022385">
    <property type="entry name" value="Rhs_assc_core"/>
</dbReference>
<feature type="domain" description="DUF6531" evidence="1">
    <location>
        <begin position="59"/>
        <end position="130"/>
    </location>
</feature>
<reference evidence="3" key="1">
    <citation type="journal article" date="2019" name="Int. J. Syst. Evol. Microbiol.">
        <title>The Global Catalogue of Microorganisms (GCM) 10K type strain sequencing project: providing services to taxonomists for standard genome sequencing and annotation.</title>
        <authorList>
            <consortium name="The Broad Institute Genomics Platform"/>
            <consortium name="The Broad Institute Genome Sequencing Center for Infectious Disease"/>
            <person name="Wu L."/>
            <person name="Ma J."/>
        </authorList>
    </citation>
    <scope>NUCLEOTIDE SEQUENCE [LARGE SCALE GENOMIC DNA]</scope>
    <source>
        <strain evidence="3">JCM 17939</strain>
    </source>
</reference>